<evidence type="ECO:0000313" key="7">
    <source>
        <dbReference type="EMBL" id="BCS94575.1"/>
    </source>
</evidence>
<dbReference type="CDD" id="cd05389">
    <property type="entry name" value="CobQ_N"/>
    <property type="match status" value="1"/>
</dbReference>
<dbReference type="PROSITE" id="PS51274">
    <property type="entry name" value="GATASE_COBBQ"/>
    <property type="match status" value="1"/>
</dbReference>
<dbReference type="HAMAP" id="MF_00028">
    <property type="entry name" value="CobQ"/>
    <property type="match status" value="1"/>
</dbReference>
<dbReference type="Proteomes" id="UP001320148">
    <property type="component" value="Chromosome"/>
</dbReference>
<feature type="domain" description="CobB/CobQ-like glutamine amidotransferase" evidence="6">
    <location>
        <begin position="267"/>
        <end position="450"/>
    </location>
</feature>
<dbReference type="Gene3D" id="3.40.50.300">
    <property type="entry name" value="P-loop containing nucleotide triphosphate hydrolases"/>
    <property type="match status" value="1"/>
</dbReference>
<evidence type="ECO:0000256" key="1">
    <source>
        <dbReference type="ARBA" id="ARBA00004953"/>
    </source>
</evidence>
<comment type="similarity">
    <text evidence="4">Belongs to the CobB/CobQ family. CobQ subfamily.</text>
</comment>
<gene>
    <name evidence="4 7" type="primary">cobQ</name>
    <name evidence="7" type="ORF">DSLASN_02070</name>
</gene>
<name>A0ABN6EZ19_9BACT</name>
<evidence type="ECO:0000259" key="5">
    <source>
        <dbReference type="Pfam" id="PF01656"/>
    </source>
</evidence>
<sequence length="505" mass="54624">MTKPSGEKKKLARCIAVFGTGSDVGKSVVTTGLCRHFAEQGLKVVPYKAQNMSNNSGVTAEGLEMGRAQIIQAEAAGVVPSVLMNPVLLKPTGEMGSQVVLMGKVDGDESAAAYHKKKERYFKVAADALDRLREENDLVIMEGAGSCAEVNLMAGDIVNFRMADYADADVILVADIHRGGVFGQVVGTMACLPEHYADRVKGVVINRFRGDISLFKDGCEWIETKAGKPVLGVLPWYKDFHIGSEDSVVIEQPKGKSSLTGTKPAGAVIRLPFISNFTDFEPLMQRDEIELCYLDRPCDLSEFAFVIIPGSKNTRKDLAWLKETGWDLNIKSYAENGGHVAGICGGYQILGEKIEDPQGVEGTAGTEEGLGLLPVATVMKAPKTTTLSRFTYEGIEGSGYEIHMGTTQRYGGEPLVSVQDRNSIPTEDTDGCRIPSGKVIGTYMHGIFDTPAIVDSWFKEIGLDLIPSKTAGGLDARMEAYGRLAEHTRTHLTMEKIETMAKGEA</sequence>
<dbReference type="InterPro" id="IPR002586">
    <property type="entry name" value="CobQ/CobB/MinD/ParA_Nub-bd_dom"/>
</dbReference>
<dbReference type="PANTHER" id="PTHR21343">
    <property type="entry name" value="DETHIOBIOTIN SYNTHETASE"/>
    <property type="match status" value="1"/>
</dbReference>
<dbReference type="EMBL" id="AP024488">
    <property type="protein sequence ID" value="BCS94575.1"/>
    <property type="molecule type" value="Genomic_DNA"/>
</dbReference>
<evidence type="ECO:0000313" key="8">
    <source>
        <dbReference type="Proteomes" id="UP001320148"/>
    </source>
</evidence>
<dbReference type="InterPro" id="IPR004459">
    <property type="entry name" value="CobQ_synth"/>
</dbReference>
<feature type="active site" description="Nucleophile" evidence="4">
    <location>
        <position position="344"/>
    </location>
</feature>
<dbReference type="InterPro" id="IPR027417">
    <property type="entry name" value="P-loop_NTPase"/>
</dbReference>
<proteinExistence type="inferred from homology"/>
<feature type="domain" description="CobQ/CobB/MinD/ParA nucleotide binding" evidence="5">
    <location>
        <begin position="15"/>
        <end position="240"/>
    </location>
</feature>
<feature type="active site" evidence="4">
    <location>
        <position position="445"/>
    </location>
</feature>
<keyword evidence="2 4" id="KW-0169">Cobalamin biosynthesis</keyword>
<dbReference type="CDD" id="cd01750">
    <property type="entry name" value="GATase1_CobQ"/>
    <property type="match status" value="1"/>
</dbReference>
<dbReference type="InterPro" id="IPR033949">
    <property type="entry name" value="CobQ_GATase1"/>
</dbReference>
<dbReference type="InterPro" id="IPR011698">
    <property type="entry name" value="GATase_3"/>
</dbReference>
<reference evidence="7 8" key="1">
    <citation type="submission" date="2021-02" db="EMBL/GenBank/DDBJ databases">
        <title>Complete genome of Desulfoluna sp. strain ASN36.</title>
        <authorList>
            <person name="Takahashi A."/>
            <person name="Kojima H."/>
            <person name="Fukui M."/>
        </authorList>
    </citation>
    <scope>NUCLEOTIDE SEQUENCE [LARGE SCALE GENOMIC DNA]</scope>
    <source>
        <strain evidence="7 8">ASN36</strain>
    </source>
</reference>
<dbReference type="Gene3D" id="3.40.50.880">
    <property type="match status" value="1"/>
</dbReference>
<accession>A0ABN6EZ19</accession>
<keyword evidence="3 4" id="KW-0315">Glutamine amidotransferase</keyword>
<dbReference type="RefSeq" id="WP_236890883.1">
    <property type="nucleotide sequence ID" value="NZ_AP024488.1"/>
</dbReference>
<dbReference type="NCBIfam" id="TIGR00313">
    <property type="entry name" value="cobQ"/>
    <property type="match status" value="1"/>
</dbReference>
<dbReference type="Pfam" id="PF07685">
    <property type="entry name" value="GATase_3"/>
    <property type="match status" value="1"/>
</dbReference>
<comment type="pathway">
    <text evidence="1 4">Cofactor biosynthesis; adenosylcobalamin biosynthesis.</text>
</comment>
<dbReference type="InterPro" id="IPR029062">
    <property type="entry name" value="Class_I_gatase-like"/>
</dbReference>
<keyword evidence="8" id="KW-1185">Reference proteome</keyword>
<evidence type="ECO:0000259" key="6">
    <source>
        <dbReference type="Pfam" id="PF07685"/>
    </source>
</evidence>
<organism evidence="7 8">
    <name type="scientific">Desulfoluna limicola</name>
    <dbReference type="NCBI Taxonomy" id="2810562"/>
    <lineage>
        <taxon>Bacteria</taxon>
        <taxon>Pseudomonadati</taxon>
        <taxon>Thermodesulfobacteriota</taxon>
        <taxon>Desulfobacteria</taxon>
        <taxon>Desulfobacterales</taxon>
        <taxon>Desulfolunaceae</taxon>
        <taxon>Desulfoluna</taxon>
    </lineage>
</organism>
<evidence type="ECO:0000256" key="2">
    <source>
        <dbReference type="ARBA" id="ARBA00022573"/>
    </source>
</evidence>
<dbReference type="InterPro" id="IPR047045">
    <property type="entry name" value="CobQ_N"/>
</dbReference>
<dbReference type="PANTHER" id="PTHR21343:SF1">
    <property type="entry name" value="COBYRIC ACID SYNTHASE"/>
    <property type="match status" value="1"/>
</dbReference>
<dbReference type="Pfam" id="PF01656">
    <property type="entry name" value="CbiA"/>
    <property type="match status" value="1"/>
</dbReference>
<comment type="function">
    <text evidence="4">Catalyzes amidations at positions B, D, E, and G on adenosylcobyrinic A,C-diamide. NH(2) groups are provided by glutamine, and one molecule of ATP is hydrogenolyzed for each amidation.</text>
</comment>
<dbReference type="SUPFAM" id="SSF52540">
    <property type="entry name" value="P-loop containing nucleoside triphosphate hydrolases"/>
    <property type="match status" value="1"/>
</dbReference>
<dbReference type="SUPFAM" id="SSF52317">
    <property type="entry name" value="Class I glutamine amidotransferase-like"/>
    <property type="match status" value="1"/>
</dbReference>
<dbReference type="NCBIfam" id="NF001989">
    <property type="entry name" value="PRK00784.1"/>
    <property type="match status" value="1"/>
</dbReference>
<evidence type="ECO:0000256" key="3">
    <source>
        <dbReference type="ARBA" id="ARBA00022962"/>
    </source>
</evidence>
<protein>
    <recommendedName>
        <fullName evidence="4">Cobyric acid synthase</fullName>
    </recommendedName>
</protein>
<evidence type="ECO:0000256" key="4">
    <source>
        <dbReference type="HAMAP-Rule" id="MF_00028"/>
    </source>
</evidence>